<protein>
    <submittedName>
        <fullName evidence="1">Uncharacterized protein</fullName>
    </submittedName>
</protein>
<name>A0A9D1CL63_9FIRM</name>
<organism evidence="1 2">
    <name type="scientific">Candidatus Faecenecus gallistercoris</name>
    <dbReference type="NCBI Taxonomy" id="2840793"/>
    <lineage>
        <taxon>Bacteria</taxon>
        <taxon>Bacillati</taxon>
        <taxon>Bacillota</taxon>
        <taxon>Bacillota incertae sedis</taxon>
        <taxon>Candidatus Faecenecus</taxon>
    </lineage>
</organism>
<evidence type="ECO:0000313" key="2">
    <source>
        <dbReference type="Proteomes" id="UP000886725"/>
    </source>
</evidence>
<dbReference type="EMBL" id="DVFU01000113">
    <property type="protein sequence ID" value="HIQ65238.1"/>
    <property type="molecule type" value="Genomic_DNA"/>
</dbReference>
<proteinExistence type="predicted"/>
<reference evidence="1" key="2">
    <citation type="journal article" date="2021" name="PeerJ">
        <title>Extensive microbial diversity within the chicken gut microbiome revealed by metagenomics and culture.</title>
        <authorList>
            <person name="Gilroy R."/>
            <person name="Ravi A."/>
            <person name="Getino M."/>
            <person name="Pursley I."/>
            <person name="Horton D.L."/>
            <person name="Alikhan N.F."/>
            <person name="Baker D."/>
            <person name="Gharbi K."/>
            <person name="Hall N."/>
            <person name="Watson M."/>
            <person name="Adriaenssens E.M."/>
            <person name="Foster-Nyarko E."/>
            <person name="Jarju S."/>
            <person name="Secka A."/>
            <person name="Antonio M."/>
            <person name="Oren A."/>
            <person name="Chaudhuri R.R."/>
            <person name="La Ragione R."/>
            <person name="Hildebrand F."/>
            <person name="Pallen M.J."/>
        </authorList>
    </citation>
    <scope>NUCLEOTIDE SEQUENCE</scope>
    <source>
        <strain evidence="1">CHK165-10780</strain>
    </source>
</reference>
<accession>A0A9D1CL63</accession>
<evidence type="ECO:0000313" key="1">
    <source>
        <dbReference type="EMBL" id="HIQ65238.1"/>
    </source>
</evidence>
<reference evidence="1" key="1">
    <citation type="submission" date="2020-10" db="EMBL/GenBank/DDBJ databases">
        <authorList>
            <person name="Gilroy R."/>
        </authorList>
    </citation>
    <scope>NUCLEOTIDE SEQUENCE</scope>
    <source>
        <strain evidence="1">CHK165-10780</strain>
    </source>
</reference>
<comment type="caution">
    <text evidence="1">The sequence shown here is derived from an EMBL/GenBank/DDBJ whole genome shotgun (WGS) entry which is preliminary data.</text>
</comment>
<dbReference type="AlphaFoldDB" id="A0A9D1CL63"/>
<sequence length="215" mass="24903">MNAKEVYKVWARPSIWSGWVRPVPFIDIDKDYKPDAILDFTIPEIYYVDSYQQNEAIFIDIDGPSSIKEGIALAQKGYRPIPIFNGTNPLPQSDTNVDNRLLMPYLIYGAEKLKSIAISEDASPVFLLDSNRLNRYRTNRSLFDASWDIYPQDIPSCKFLQSHQISKIIIRGTKVSKDLEKVLYPYQQKGMKIFFTNGFEKPVPIQLKKPRKEEF</sequence>
<dbReference type="Proteomes" id="UP000886725">
    <property type="component" value="Unassembled WGS sequence"/>
</dbReference>
<gene>
    <name evidence="1" type="ORF">IAC85_05830</name>
</gene>